<evidence type="ECO:0000256" key="2">
    <source>
        <dbReference type="ARBA" id="ARBA00022723"/>
    </source>
</evidence>
<comment type="catalytic activity">
    <reaction evidence="7 8">
        <text>O-phospho-L-threonyl-[protein] + H2O = L-threonyl-[protein] + phosphate</text>
        <dbReference type="Rhea" id="RHEA:47004"/>
        <dbReference type="Rhea" id="RHEA-COMP:11060"/>
        <dbReference type="Rhea" id="RHEA-COMP:11605"/>
        <dbReference type="ChEBI" id="CHEBI:15377"/>
        <dbReference type="ChEBI" id="CHEBI:30013"/>
        <dbReference type="ChEBI" id="CHEBI:43474"/>
        <dbReference type="ChEBI" id="CHEBI:61977"/>
        <dbReference type="EC" id="3.1.3.16"/>
    </reaction>
</comment>
<keyword evidence="5" id="KW-0464">Manganese</keyword>
<comment type="cofactor">
    <cofactor evidence="1">
        <name>Mn(2+)</name>
        <dbReference type="ChEBI" id="CHEBI:29035"/>
    </cofactor>
</comment>
<dbReference type="Gene3D" id="3.60.21.10">
    <property type="match status" value="1"/>
</dbReference>
<keyword evidence="2" id="KW-0479">Metal-binding</keyword>
<dbReference type="OrthoDB" id="10267127at2759"/>
<dbReference type="SUPFAM" id="SSF56300">
    <property type="entry name" value="Metallo-dependent phosphatases"/>
    <property type="match status" value="1"/>
</dbReference>
<dbReference type="GO" id="GO:0005737">
    <property type="term" value="C:cytoplasm"/>
    <property type="evidence" value="ECO:0007669"/>
    <property type="project" value="TreeGrafter"/>
</dbReference>
<dbReference type="InterPro" id="IPR029052">
    <property type="entry name" value="Metallo-depent_PP-like"/>
</dbReference>
<keyword evidence="4" id="KW-0904">Protein phosphatase</keyword>
<comment type="catalytic activity">
    <reaction evidence="6">
        <text>O-phospho-L-seryl-[protein] + H2O = L-seryl-[protein] + phosphate</text>
        <dbReference type="Rhea" id="RHEA:20629"/>
        <dbReference type="Rhea" id="RHEA-COMP:9863"/>
        <dbReference type="Rhea" id="RHEA-COMP:11604"/>
        <dbReference type="ChEBI" id="CHEBI:15377"/>
        <dbReference type="ChEBI" id="CHEBI:29999"/>
        <dbReference type="ChEBI" id="CHEBI:43474"/>
        <dbReference type="ChEBI" id="CHEBI:83421"/>
        <dbReference type="EC" id="3.1.3.16"/>
    </reaction>
</comment>
<dbReference type="RefSeq" id="XP_068348769.1">
    <property type="nucleotide sequence ID" value="XM_068511938.1"/>
</dbReference>
<dbReference type="VEuPathDB" id="TrichDB:TRFO_38263"/>
<dbReference type="Pfam" id="PF00149">
    <property type="entry name" value="Metallophos"/>
    <property type="match status" value="1"/>
</dbReference>
<accession>A0A1J4J910</accession>
<dbReference type="SMART" id="SM00156">
    <property type="entry name" value="PP2Ac"/>
    <property type="match status" value="1"/>
</dbReference>
<sequence length="408" mass="46048">MACCENESFLRAHMAALSHDLNRVASEQDQITIPFAPIDYLKKLIEEVDAVFKSEPVLLKLNGPLVIVGDLHGHILDLYRIFQKFELPPYTSYLFLGDLVDRGEFSIETLSFIYVLKVLFPKNIYLIRGNHEFRSTTIDGGLLVESKKLYPRTKVFEEITRSFENIPLAALINEKILCLHGGLSPSFSSLSQLEEIERPIPNFNDPLVCGILWSDPSEKVDAFLPSQRGTGFLYGKNAVEKFLCHNNLTCIIRGHECVKEGILSKFDDHVFTVFSASNYCGVTNNKAAVLTISISCEMRFDFFPPFQYLKRNKVKYMNPSDPPSSMILLRTVPSRSVAMRGSDNLRWASMSAINTARSADVLAKSARKGQPLTICSSIDSIKRITRRRRMVDLTKPLPSLLTDGELRE</sequence>
<dbReference type="EMBL" id="MLAK01001232">
    <property type="protein sequence ID" value="OHS95632.1"/>
    <property type="molecule type" value="Genomic_DNA"/>
</dbReference>
<dbReference type="PANTHER" id="PTHR11668:SF300">
    <property type="entry name" value="SERINE_THREONINE-PROTEIN PHOSPHATASE"/>
    <property type="match status" value="1"/>
</dbReference>
<dbReference type="CDD" id="cd00144">
    <property type="entry name" value="MPP_PPP_family"/>
    <property type="match status" value="1"/>
</dbReference>
<evidence type="ECO:0000256" key="5">
    <source>
        <dbReference type="ARBA" id="ARBA00023211"/>
    </source>
</evidence>
<comment type="caution">
    <text evidence="10">The sequence shown here is derived from an EMBL/GenBank/DDBJ whole genome shotgun (WGS) entry which is preliminary data.</text>
</comment>
<protein>
    <recommendedName>
        <fullName evidence="8">Serine/threonine-protein phosphatase</fullName>
        <ecNumber evidence="8">3.1.3.16</ecNumber>
    </recommendedName>
</protein>
<name>A0A1J4J910_9EUKA</name>
<reference evidence="10" key="1">
    <citation type="submission" date="2016-10" db="EMBL/GenBank/DDBJ databases">
        <authorList>
            <person name="Benchimol M."/>
            <person name="Almeida L.G."/>
            <person name="Vasconcelos A.T."/>
            <person name="Perreira-Neves A."/>
            <person name="Rosa I.A."/>
            <person name="Tasca T."/>
            <person name="Bogo M.R."/>
            <person name="de Souza W."/>
        </authorList>
    </citation>
    <scope>NUCLEOTIDE SEQUENCE [LARGE SCALE GENOMIC DNA]</scope>
    <source>
        <strain evidence="10">K</strain>
    </source>
</reference>
<dbReference type="PRINTS" id="PR00114">
    <property type="entry name" value="STPHPHTASE"/>
</dbReference>
<evidence type="ECO:0000256" key="6">
    <source>
        <dbReference type="ARBA" id="ARBA00047761"/>
    </source>
</evidence>
<dbReference type="GO" id="GO:0046872">
    <property type="term" value="F:metal ion binding"/>
    <property type="evidence" value="ECO:0007669"/>
    <property type="project" value="UniProtKB-KW"/>
</dbReference>
<dbReference type="InterPro" id="IPR050341">
    <property type="entry name" value="PP1_catalytic_subunit"/>
</dbReference>
<dbReference type="AlphaFoldDB" id="A0A1J4J910"/>
<evidence type="ECO:0000256" key="4">
    <source>
        <dbReference type="ARBA" id="ARBA00022912"/>
    </source>
</evidence>
<evidence type="ECO:0000256" key="1">
    <source>
        <dbReference type="ARBA" id="ARBA00001936"/>
    </source>
</evidence>
<proteinExistence type="inferred from homology"/>
<evidence type="ECO:0000259" key="9">
    <source>
        <dbReference type="PROSITE" id="PS00125"/>
    </source>
</evidence>
<dbReference type="Proteomes" id="UP000179807">
    <property type="component" value="Unassembled WGS sequence"/>
</dbReference>
<dbReference type="EC" id="3.1.3.16" evidence="8"/>
<evidence type="ECO:0000256" key="7">
    <source>
        <dbReference type="ARBA" id="ARBA00048336"/>
    </source>
</evidence>
<dbReference type="PROSITE" id="PS00125">
    <property type="entry name" value="SER_THR_PHOSPHATASE"/>
    <property type="match status" value="1"/>
</dbReference>
<organism evidence="10 11">
    <name type="scientific">Tritrichomonas foetus</name>
    <dbReference type="NCBI Taxonomy" id="1144522"/>
    <lineage>
        <taxon>Eukaryota</taxon>
        <taxon>Metamonada</taxon>
        <taxon>Parabasalia</taxon>
        <taxon>Tritrichomonadida</taxon>
        <taxon>Tritrichomonadidae</taxon>
        <taxon>Tritrichomonas</taxon>
    </lineage>
</organism>
<dbReference type="GO" id="GO:0005634">
    <property type="term" value="C:nucleus"/>
    <property type="evidence" value="ECO:0007669"/>
    <property type="project" value="TreeGrafter"/>
</dbReference>
<dbReference type="InterPro" id="IPR006186">
    <property type="entry name" value="Ser/Thr-sp_prot-phosphatase"/>
</dbReference>
<dbReference type="PANTHER" id="PTHR11668">
    <property type="entry name" value="SERINE/THREONINE PROTEIN PHOSPHATASE"/>
    <property type="match status" value="1"/>
</dbReference>
<dbReference type="GO" id="GO:0004722">
    <property type="term" value="F:protein serine/threonine phosphatase activity"/>
    <property type="evidence" value="ECO:0007669"/>
    <property type="project" value="UniProtKB-EC"/>
</dbReference>
<comment type="similarity">
    <text evidence="8">Belongs to the PPP phosphatase family.</text>
</comment>
<feature type="domain" description="Serine/threonine specific protein phosphatases" evidence="9">
    <location>
        <begin position="127"/>
        <end position="132"/>
    </location>
</feature>
<keyword evidence="3 8" id="KW-0378">Hydrolase</keyword>
<dbReference type="GeneID" id="94846642"/>
<evidence type="ECO:0000256" key="3">
    <source>
        <dbReference type="ARBA" id="ARBA00022801"/>
    </source>
</evidence>
<evidence type="ECO:0000256" key="8">
    <source>
        <dbReference type="RuleBase" id="RU004273"/>
    </source>
</evidence>
<dbReference type="InterPro" id="IPR004843">
    <property type="entry name" value="Calcineurin-like_PHP"/>
</dbReference>
<evidence type="ECO:0000313" key="10">
    <source>
        <dbReference type="EMBL" id="OHS95632.1"/>
    </source>
</evidence>
<keyword evidence="11" id="KW-1185">Reference proteome</keyword>
<gene>
    <name evidence="10" type="ORF">TRFO_38263</name>
</gene>
<evidence type="ECO:0000313" key="11">
    <source>
        <dbReference type="Proteomes" id="UP000179807"/>
    </source>
</evidence>